<dbReference type="AlphaFoldDB" id="A0A380BUS2"/>
<proteinExistence type="inferred from homology"/>
<dbReference type="GO" id="GO:0030288">
    <property type="term" value="C:outer membrane-bounded periplasmic space"/>
    <property type="evidence" value="ECO:0007669"/>
    <property type="project" value="TreeGrafter"/>
</dbReference>
<feature type="chain" id="PRO_5017093330" description="Outer-membrane lipoprotein carrier protein" evidence="10">
    <location>
        <begin position="19"/>
        <end position="204"/>
    </location>
</feature>
<accession>A0A380BUS2</accession>
<dbReference type="HAMAP" id="MF_00240">
    <property type="entry name" value="LolA"/>
    <property type="match status" value="1"/>
</dbReference>
<dbReference type="InterPro" id="IPR029046">
    <property type="entry name" value="LolA/LolB/LppX"/>
</dbReference>
<keyword evidence="5 10" id="KW-0813">Transport</keyword>
<protein>
    <recommendedName>
        <fullName evidence="4 10">Outer-membrane lipoprotein carrier protein</fullName>
    </recommendedName>
</protein>
<organism evidence="11 12">
    <name type="scientific">Shewanella algae</name>
    <dbReference type="NCBI Taxonomy" id="38313"/>
    <lineage>
        <taxon>Bacteria</taxon>
        <taxon>Pseudomonadati</taxon>
        <taxon>Pseudomonadota</taxon>
        <taxon>Gammaproteobacteria</taxon>
        <taxon>Alteromonadales</taxon>
        <taxon>Shewanellaceae</taxon>
        <taxon>Shewanella</taxon>
    </lineage>
</organism>
<keyword evidence="6 10" id="KW-0732">Signal</keyword>
<dbReference type="PANTHER" id="PTHR35869:SF1">
    <property type="entry name" value="OUTER-MEMBRANE LIPOPROTEIN CARRIER PROTEIN"/>
    <property type="match status" value="1"/>
</dbReference>
<dbReference type="Proteomes" id="UP000254069">
    <property type="component" value="Unassembled WGS sequence"/>
</dbReference>
<comment type="subunit">
    <text evidence="3 10">Monomer.</text>
</comment>
<keyword evidence="7 10" id="KW-0574">Periplasm</keyword>
<name>A0A380BUS2_9GAMM</name>
<dbReference type="RefSeq" id="WP_115390385.1">
    <property type="nucleotide sequence ID" value="NZ_AP024609.1"/>
</dbReference>
<gene>
    <name evidence="10 11" type="primary">lolA</name>
    <name evidence="11" type="ORF">NCTC10738_03952</name>
</gene>
<dbReference type="NCBIfam" id="TIGR00547">
    <property type="entry name" value="lolA"/>
    <property type="match status" value="1"/>
</dbReference>
<dbReference type="Gene3D" id="2.50.20.10">
    <property type="entry name" value="Lipoprotein localisation LolA/LolB/LppX"/>
    <property type="match status" value="1"/>
</dbReference>
<dbReference type="InterPro" id="IPR004564">
    <property type="entry name" value="OM_lipoprot_carrier_LolA-like"/>
</dbReference>
<dbReference type="InterPro" id="IPR018323">
    <property type="entry name" value="OM_lipoprot_carrier_LolA_Pbac"/>
</dbReference>
<evidence type="ECO:0000256" key="4">
    <source>
        <dbReference type="ARBA" id="ARBA00014035"/>
    </source>
</evidence>
<evidence type="ECO:0000256" key="6">
    <source>
        <dbReference type="ARBA" id="ARBA00022729"/>
    </source>
</evidence>
<evidence type="ECO:0000256" key="8">
    <source>
        <dbReference type="ARBA" id="ARBA00022927"/>
    </source>
</evidence>
<reference evidence="11 12" key="1">
    <citation type="submission" date="2018-06" db="EMBL/GenBank/DDBJ databases">
        <authorList>
            <consortium name="Pathogen Informatics"/>
            <person name="Doyle S."/>
        </authorList>
    </citation>
    <scope>NUCLEOTIDE SEQUENCE [LARGE SCALE GENOMIC DNA]</scope>
    <source>
        <strain evidence="11 12">NCTC10738</strain>
    </source>
</reference>
<dbReference type="SUPFAM" id="SSF89392">
    <property type="entry name" value="Prokaryotic lipoproteins and lipoprotein localization factors"/>
    <property type="match status" value="1"/>
</dbReference>
<comment type="function">
    <text evidence="10">Participates in the translocation of lipoproteins from the inner membrane to the outer membrane. Only forms a complex with a lipoprotein if the residue after the N-terminal Cys is not an aspartate (The Asp acts as a targeting signal to indicate that the lipoprotein should stay in the inner membrane).</text>
</comment>
<comment type="similarity">
    <text evidence="2 10">Belongs to the LolA family.</text>
</comment>
<dbReference type="CDD" id="cd16325">
    <property type="entry name" value="LolA"/>
    <property type="match status" value="1"/>
</dbReference>
<dbReference type="EMBL" id="UGYO01000002">
    <property type="protein sequence ID" value="SUJ07404.1"/>
    <property type="molecule type" value="Genomic_DNA"/>
</dbReference>
<evidence type="ECO:0000256" key="2">
    <source>
        <dbReference type="ARBA" id="ARBA00007615"/>
    </source>
</evidence>
<evidence type="ECO:0000256" key="5">
    <source>
        <dbReference type="ARBA" id="ARBA00022448"/>
    </source>
</evidence>
<evidence type="ECO:0000313" key="11">
    <source>
        <dbReference type="EMBL" id="SUJ07404.1"/>
    </source>
</evidence>
<evidence type="ECO:0000256" key="7">
    <source>
        <dbReference type="ARBA" id="ARBA00022764"/>
    </source>
</evidence>
<dbReference type="PANTHER" id="PTHR35869">
    <property type="entry name" value="OUTER-MEMBRANE LIPOPROTEIN CARRIER PROTEIN"/>
    <property type="match status" value="1"/>
</dbReference>
<keyword evidence="9 10" id="KW-0143">Chaperone</keyword>
<dbReference type="GO" id="GO:0042953">
    <property type="term" value="P:lipoprotein transport"/>
    <property type="evidence" value="ECO:0007669"/>
    <property type="project" value="InterPro"/>
</dbReference>
<comment type="subcellular location">
    <subcellularLocation>
        <location evidence="1 10">Periplasm</location>
    </subcellularLocation>
</comment>
<keyword evidence="8 10" id="KW-0653">Protein transport</keyword>
<evidence type="ECO:0000256" key="9">
    <source>
        <dbReference type="ARBA" id="ARBA00023186"/>
    </source>
</evidence>
<dbReference type="GO" id="GO:0044874">
    <property type="term" value="P:lipoprotein localization to outer membrane"/>
    <property type="evidence" value="ECO:0007669"/>
    <property type="project" value="UniProtKB-UniRule"/>
</dbReference>
<evidence type="ECO:0000256" key="3">
    <source>
        <dbReference type="ARBA" id="ARBA00011245"/>
    </source>
</evidence>
<evidence type="ECO:0000256" key="1">
    <source>
        <dbReference type="ARBA" id="ARBA00004418"/>
    </source>
</evidence>
<sequence precursor="true">MNKSIMFLALAVSLPVMADDAGVLREKLDAIAGLKADFQQQVTDINGKLIQQGSGELALAQPNQFYWHLQQPDESVIVADGKDVWIYNPFAEEVSVLELENAIAASPMTLLVRRDEASWARYNITLDKECFQIAPKTEEAGVQQVSVCFNDDTLTQLALKDTQGNLSQFKLSGQQSLTDSDKRLFQFEVPEGVSIDDQRPGQEG</sequence>
<feature type="signal peptide" evidence="10">
    <location>
        <begin position="1"/>
        <end position="18"/>
    </location>
</feature>
<evidence type="ECO:0000313" key="12">
    <source>
        <dbReference type="Proteomes" id="UP000254069"/>
    </source>
</evidence>
<keyword evidence="12" id="KW-1185">Reference proteome</keyword>
<evidence type="ECO:0000256" key="10">
    <source>
        <dbReference type="HAMAP-Rule" id="MF_00240"/>
    </source>
</evidence>
<dbReference type="Pfam" id="PF03548">
    <property type="entry name" value="LolA"/>
    <property type="match status" value="1"/>
</dbReference>